<organism evidence="1 2">
    <name type="scientific">Roseicella aerolata</name>
    <dbReference type="NCBI Taxonomy" id="2883479"/>
    <lineage>
        <taxon>Bacteria</taxon>
        <taxon>Pseudomonadati</taxon>
        <taxon>Pseudomonadota</taxon>
        <taxon>Alphaproteobacteria</taxon>
        <taxon>Acetobacterales</taxon>
        <taxon>Roseomonadaceae</taxon>
        <taxon>Roseicella</taxon>
    </lineage>
</organism>
<accession>A0A9X1IDE8</accession>
<evidence type="ECO:0000313" key="1">
    <source>
        <dbReference type="EMBL" id="MCB4822679.1"/>
    </source>
</evidence>
<evidence type="ECO:0000313" key="2">
    <source>
        <dbReference type="Proteomes" id="UP001139311"/>
    </source>
</evidence>
<proteinExistence type="predicted"/>
<reference evidence="1" key="1">
    <citation type="submission" date="2021-10" db="EMBL/GenBank/DDBJ databases">
        <title>Roseicella aerolatum sp. nov., isolated from aerosols of e-waste dismantling site.</title>
        <authorList>
            <person name="Qin T."/>
        </authorList>
    </citation>
    <scope>NUCLEOTIDE SEQUENCE</scope>
    <source>
        <strain evidence="1">GB24</strain>
    </source>
</reference>
<gene>
    <name evidence="1" type="ORF">LHA35_13135</name>
</gene>
<dbReference type="AlphaFoldDB" id="A0A9X1IDE8"/>
<dbReference type="RefSeq" id="WP_226608730.1">
    <property type="nucleotide sequence ID" value="NZ_JAJAQI010000018.1"/>
</dbReference>
<dbReference type="EMBL" id="JAJAQI010000018">
    <property type="protein sequence ID" value="MCB4822679.1"/>
    <property type="molecule type" value="Genomic_DNA"/>
</dbReference>
<sequence>MTGEDGCPAEAARFPPTLGAAMPWIDTGARAGCADDIPIRPASGIMVAALETGASVHA</sequence>
<name>A0A9X1IDE8_9PROT</name>
<protein>
    <submittedName>
        <fullName evidence="1">Uncharacterized protein</fullName>
    </submittedName>
</protein>
<keyword evidence="2" id="KW-1185">Reference proteome</keyword>
<dbReference type="Proteomes" id="UP001139311">
    <property type="component" value="Unassembled WGS sequence"/>
</dbReference>
<comment type="caution">
    <text evidence="1">The sequence shown here is derived from an EMBL/GenBank/DDBJ whole genome shotgun (WGS) entry which is preliminary data.</text>
</comment>